<reference evidence="3" key="1">
    <citation type="submission" date="2022-01" db="EMBL/GenBank/DDBJ databases">
        <authorList>
            <person name="Jo J.-H."/>
            <person name="Im W.-T."/>
        </authorList>
    </citation>
    <scope>NUCLEOTIDE SEQUENCE</scope>
    <source>
        <strain evidence="3">I2-34</strain>
    </source>
</reference>
<accession>A0ABS9L188</accession>
<evidence type="ECO:0000313" key="3">
    <source>
        <dbReference type="EMBL" id="MCG2620449.1"/>
    </source>
</evidence>
<dbReference type="InterPro" id="IPR036188">
    <property type="entry name" value="FAD/NAD-bd_sf"/>
</dbReference>
<dbReference type="EMBL" id="JAKLTQ010000001">
    <property type="protein sequence ID" value="MCG2620449.1"/>
    <property type="molecule type" value="Genomic_DNA"/>
</dbReference>
<dbReference type="InterPro" id="IPR006076">
    <property type="entry name" value="FAD-dep_OxRdtase"/>
</dbReference>
<dbReference type="PANTHER" id="PTHR13847:SF287">
    <property type="entry name" value="FAD-DEPENDENT OXIDOREDUCTASE DOMAIN-CONTAINING PROTEIN 1"/>
    <property type="match status" value="1"/>
</dbReference>
<dbReference type="Gene3D" id="3.50.50.60">
    <property type="entry name" value="FAD/NAD(P)-binding domain"/>
    <property type="match status" value="1"/>
</dbReference>
<evidence type="ECO:0000259" key="2">
    <source>
        <dbReference type="Pfam" id="PF01266"/>
    </source>
</evidence>
<dbReference type="RefSeq" id="WP_237817551.1">
    <property type="nucleotide sequence ID" value="NZ_JAKLTQ010000001.1"/>
</dbReference>
<dbReference type="Gene3D" id="3.30.9.10">
    <property type="entry name" value="D-Amino Acid Oxidase, subunit A, domain 2"/>
    <property type="match status" value="1"/>
</dbReference>
<proteinExistence type="predicted"/>
<organism evidence="3 4">
    <name type="scientific">Arthrobacter hankyongi</name>
    <dbReference type="NCBI Taxonomy" id="2904801"/>
    <lineage>
        <taxon>Bacteria</taxon>
        <taxon>Bacillati</taxon>
        <taxon>Actinomycetota</taxon>
        <taxon>Actinomycetes</taxon>
        <taxon>Micrococcales</taxon>
        <taxon>Micrococcaceae</taxon>
        <taxon>Arthrobacter</taxon>
    </lineage>
</organism>
<name>A0ABS9L188_9MICC</name>
<keyword evidence="1" id="KW-0560">Oxidoreductase</keyword>
<evidence type="ECO:0000256" key="1">
    <source>
        <dbReference type="ARBA" id="ARBA00023002"/>
    </source>
</evidence>
<comment type="caution">
    <text evidence="3">The sequence shown here is derived from an EMBL/GenBank/DDBJ whole genome shotgun (WGS) entry which is preliminary data.</text>
</comment>
<evidence type="ECO:0000313" key="4">
    <source>
        <dbReference type="Proteomes" id="UP001165368"/>
    </source>
</evidence>
<dbReference type="Proteomes" id="UP001165368">
    <property type="component" value="Unassembled WGS sequence"/>
</dbReference>
<feature type="domain" description="FAD dependent oxidoreductase" evidence="2">
    <location>
        <begin position="6"/>
        <end position="338"/>
    </location>
</feature>
<dbReference type="Pfam" id="PF01266">
    <property type="entry name" value="DAO"/>
    <property type="match status" value="1"/>
</dbReference>
<gene>
    <name evidence="3" type="ORF">LVY72_00815</name>
</gene>
<sequence>MSHSCDVLIIGGGIAGLSLASMLSAETKVVLAEAEPTLAYHTSSRSARQLVPSHGPAAVRELTARTLEILPALECQSGLRCLAPASFLLVGDEESVRAHANELMESLSHAQAGEISPELKPESFSAARLDRHSFTLDADALIEFHRATAAANGAVILTGAPVRSARKNFGGWRVDAGTETIEAATVVNAAGAWADPVAGIFGAAPHGLVPYRRTAALVEVERPLAPGHPMVVMADGSFYYRPEGSQVLISPSETVASPAEDAKPHPGDIEAVIALIDAATTMRIRSVARSWTGLRTEPADGHPVVGFDGVVEGFFWLAGQDGYGFQTSSGIAELAAALLLRRGPAAWSASAAAALSPLRNPA</sequence>
<dbReference type="SUPFAM" id="SSF51905">
    <property type="entry name" value="FAD/NAD(P)-binding domain"/>
    <property type="match status" value="1"/>
</dbReference>
<dbReference type="PANTHER" id="PTHR13847">
    <property type="entry name" value="SARCOSINE DEHYDROGENASE-RELATED"/>
    <property type="match status" value="1"/>
</dbReference>
<keyword evidence="4" id="KW-1185">Reference proteome</keyword>
<protein>
    <submittedName>
        <fullName evidence="3">FAD-binding oxidoreductase</fullName>
    </submittedName>
</protein>